<dbReference type="Proteomes" id="UP001152888">
    <property type="component" value="Unassembled WGS sequence"/>
</dbReference>
<sequence>MKYFTKINSKCTNTTMTMPRHPSNRRTTLSSLSLLASEQPGLTDLLTDTTLTKSKSPTNLSRRQWRIRGDMYVRVAEGHRENR</sequence>
<comment type="caution">
    <text evidence="1">The sequence shown here is derived from an EMBL/GenBank/DDBJ whole genome shotgun (WGS) entry which is preliminary data.</text>
</comment>
<name>A0A9P0K6N6_ACAOB</name>
<dbReference type="EMBL" id="CAKOFQ010006717">
    <property type="protein sequence ID" value="CAH1964675.1"/>
    <property type="molecule type" value="Genomic_DNA"/>
</dbReference>
<protein>
    <submittedName>
        <fullName evidence="1">Uncharacterized protein</fullName>
    </submittedName>
</protein>
<reference evidence="1" key="1">
    <citation type="submission" date="2022-03" db="EMBL/GenBank/DDBJ databases">
        <authorList>
            <person name="Sayadi A."/>
        </authorList>
    </citation>
    <scope>NUCLEOTIDE SEQUENCE</scope>
</reference>
<evidence type="ECO:0000313" key="2">
    <source>
        <dbReference type="Proteomes" id="UP001152888"/>
    </source>
</evidence>
<gene>
    <name evidence="1" type="ORF">ACAOBT_LOCUS5949</name>
</gene>
<accession>A0A9P0K6N6</accession>
<evidence type="ECO:0000313" key="1">
    <source>
        <dbReference type="EMBL" id="CAH1964675.1"/>
    </source>
</evidence>
<proteinExistence type="predicted"/>
<keyword evidence="2" id="KW-1185">Reference proteome</keyword>
<organism evidence="1 2">
    <name type="scientific">Acanthoscelides obtectus</name>
    <name type="common">Bean weevil</name>
    <name type="synonym">Bruchus obtectus</name>
    <dbReference type="NCBI Taxonomy" id="200917"/>
    <lineage>
        <taxon>Eukaryota</taxon>
        <taxon>Metazoa</taxon>
        <taxon>Ecdysozoa</taxon>
        <taxon>Arthropoda</taxon>
        <taxon>Hexapoda</taxon>
        <taxon>Insecta</taxon>
        <taxon>Pterygota</taxon>
        <taxon>Neoptera</taxon>
        <taxon>Endopterygota</taxon>
        <taxon>Coleoptera</taxon>
        <taxon>Polyphaga</taxon>
        <taxon>Cucujiformia</taxon>
        <taxon>Chrysomeloidea</taxon>
        <taxon>Chrysomelidae</taxon>
        <taxon>Bruchinae</taxon>
        <taxon>Bruchini</taxon>
        <taxon>Acanthoscelides</taxon>
    </lineage>
</organism>
<dbReference type="AlphaFoldDB" id="A0A9P0K6N6"/>